<dbReference type="InterPro" id="IPR054464">
    <property type="entry name" value="ULD_fung"/>
</dbReference>
<feature type="region of interest" description="Disordered" evidence="1">
    <location>
        <begin position="247"/>
        <end position="329"/>
    </location>
</feature>
<accession>A0A1V6TT18</accession>
<evidence type="ECO:0000313" key="4">
    <source>
        <dbReference type="Proteomes" id="UP000191285"/>
    </source>
</evidence>
<proteinExistence type="predicted"/>
<dbReference type="EMBL" id="MLKD01000002">
    <property type="protein sequence ID" value="OQE29538.1"/>
    <property type="molecule type" value="Genomic_DNA"/>
</dbReference>
<gene>
    <name evidence="3" type="ORF">PENSTE_c002G00485</name>
</gene>
<feature type="domain" description="Ubiquitin-like" evidence="2">
    <location>
        <begin position="346"/>
        <end position="420"/>
    </location>
</feature>
<protein>
    <recommendedName>
        <fullName evidence="2">Ubiquitin-like domain-containing protein</fullName>
    </recommendedName>
</protein>
<evidence type="ECO:0000313" key="3">
    <source>
        <dbReference type="EMBL" id="OQE29538.1"/>
    </source>
</evidence>
<dbReference type="STRING" id="303698.A0A1V6TT18"/>
<dbReference type="OrthoDB" id="4343198at2759"/>
<organism evidence="3 4">
    <name type="scientific">Penicillium steckii</name>
    <dbReference type="NCBI Taxonomy" id="303698"/>
    <lineage>
        <taxon>Eukaryota</taxon>
        <taxon>Fungi</taxon>
        <taxon>Dikarya</taxon>
        <taxon>Ascomycota</taxon>
        <taxon>Pezizomycotina</taxon>
        <taxon>Eurotiomycetes</taxon>
        <taxon>Eurotiomycetidae</taxon>
        <taxon>Eurotiales</taxon>
        <taxon>Aspergillaceae</taxon>
        <taxon>Penicillium</taxon>
    </lineage>
</organism>
<sequence length="474" mass="53367">MVKGGLKMMANNQAKPSVLSTSYMSSRDLSQEGIDRQSYSSNTNESINSKPATDPSSWDSILSTIEASAADIGDYGTTSDALVIHINGVSKAETRMKKIQELASLSLSVMNDAVGCAICLVREARLIISHESSNLDQSDQRTDLYLRFKDFDELYPSWFEHPQLQNLPNLVAFDVPLACWEKMCALNQLLLSMNRPAGAQLSLSSQYVVERHLSTKRYPSDLRFLNREPCTGCYYCDKEEKSVRFPQSRRISHTRRIRRVSPSGSQKLANLKQIRTPDRTDGLKQPEKENSWQNSCDVEAELRPDSQEEASGHGKKTKSSPLDKIDSDCRTNSRPRVIVGFTGIPDVPDKSFNVSIALGESFEDFKAEICESFKNNKVVSPYLMKVKGSYDVFHTNGTRITDSNWKDEVHTETRLELRLVDLPQPEDVEKDQKYAMPMPGKPKTGRCSSISLIKPKLIEEYDEDDPNFPDINGK</sequence>
<name>A0A1V6TT18_9EURO</name>
<feature type="compositionally biased region" description="Basic residues" evidence="1">
    <location>
        <begin position="250"/>
        <end position="259"/>
    </location>
</feature>
<comment type="caution">
    <text evidence="3">The sequence shown here is derived from an EMBL/GenBank/DDBJ whole genome shotgun (WGS) entry which is preliminary data.</text>
</comment>
<reference evidence="4" key="1">
    <citation type="journal article" date="2017" name="Nat. Microbiol.">
        <title>Global analysis of biosynthetic gene clusters reveals vast potential of secondary metabolite production in Penicillium species.</title>
        <authorList>
            <person name="Nielsen J.C."/>
            <person name="Grijseels S."/>
            <person name="Prigent S."/>
            <person name="Ji B."/>
            <person name="Dainat J."/>
            <person name="Nielsen K.F."/>
            <person name="Frisvad J.C."/>
            <person name="Workman M."/>
            <person name="Nielsen J."/>
        </authorList>
    </citation>
    <scope>NUCLEOTIDE SEQUENCE [LARGE SCALE GENOMIC DNA]</scope>
    <source>
        <strain evidence="4">IBT 24891</strain>
    </source>
</reference>
<evidence type="ECO:0000259" key="2">
    <source>
        <dbReference type="Pfam" id="PF22893"/>
    </source>
</evidence>
<dbReference type="AlphaFoldDB" id="A0A1V6TT18"/>
<keyword evidence="4" id="KW-1185">Reference proteome</keyword>
<feature type="compositionally biased region" description="Basic and acidic residues" evidence="1">
    <location>
        <begin position="300"/>
        <end position="312"/>
    </location>
</feature>
<feature type="compositionally biased region" description="Polar residues" evidence="1">
    <location>
        <begin position="37"/>
        <end position="57"/>
    </location>
</feature>
<feature type="region of interest" description="Disordered" evidence="1">
    <location>
        <begin position="30"/>
        <end position="57"/>
    </location>
</feature>
<dbReference type="Proteomes" id="UP000191285">
    <property type="component" value="Unassembled WGS sequence"/>
</dbReference>
<feature type="compositionally biased region" description="Basic and acidic residues" evidence="1">
    <location>
        <begin position="275"/>
        <end position="290"/>
    </location>
</feature>
<evidence type="ECO:0000256" key="1">
    <source>
        <dbReference type="SAM" id="MobiDB-lite"/>
    </source>
</evidence>
<feature type="region of interest" description="Disordered" evidence="1">
    <location>
        <begin position="426"/>
        <end position="448"/>
    </location>
</feature>
<dbReference type="Pfam" id="PF22893">
    <property type="entry name" value="ULD_2"/>
    <property type="match status" value="1"/>
</dbReference>